<evidence type="ECO:0000256" key="1">
    <source>
        <dbReference type="ARBA" id="ARBA00022723"/>
    </source>
</evidence>
<dbReference type="PANTHER" id="PTHR47991">
    <property type="entry name" value="OXOGLUTARATE/IRON-DEPENDENT DIOXYGENASE"/>
    <property type="match status" value="1"/>
</dbReference>
<dbReference type="PROSITE" id="PS51471">
    <property type="entry name" value="FE2OG_OXY"/>
    <property type="match status" value="1"/>
</dbReference>
<protein>
    <recommendedName>
        <fullName evidence="3">Fe2OG dioxygenase domain-containing protein</fullName>
    </recommendedName>
</protein>
<dbReference type="Pfam" id="PF03171">
    <property type="entry name" value="2OG-FeII_Oxy"/>
    <property type="match status" value="1"/>
</dbReference>
<keyword evidence="1" id="KW-0479">Metal-binding</keyword>
<evidence type="ECO:0000259" key="3">
    <source>
        <dbReference type="PROSITE" id="PS51471"/>
    </source>
</evidence>
<proteinExistence type="predicted"/>
<reference evidence="4" key="1">
    <citation type="submission" date="2020-05" db="EMBL/GenBank/DDBJ databases">
        <title>WGS assembly of Panicum virgatum.</title>
        <authorList>
            <person name="Lovell J.T."/>
            <person name="Jenkins J."/>
            <person name="Shu S."/>
            <person name="Juenger T.E."/>
            <person name="Schmutz J."/>
        </authorList>
    </citation>
    <scope>NUCLEOTIDE SEQUENCE</scope>
    <source>
        <strain evidence="4">AP13</strain>
    </source>
</reference>
<dbReference type="Proteomes" id="UP000823388">
    <property type="component" value="Chromosome 9K"/>
</dbReference>
<dbReference type="InterPro" id="IPR027443">
    <property type="entry name" value="IPNS-like_sf"/>
</dbReference>
<dbReference type="EMBL" id="CM029053">
    <property type="protein sequence ID" value="KAG2551777.1"/>
    <property type="molecule type" value="Genomic_DNA"/>
</dbReference>
<comment type="caution">
    <text evidence="4">The sequence shown here is derived from an EMBL/GenBank/DDBJ whole genome shotgun (WGS) entry which is preliminary data.</text>
</comment>
<name>A0A8T0NQF9_PANVG</name>
<accession>A0A8T0NQF9</accession>
<keyword evidence="2" id="KW-0408">Iron</keyword>
<sequence length="179" mass="20303">MARGVGAEPASLRGVFEGQTQGMRVNYYPPCRQQADRVLGLTPHTDVCGLTPLLLQKNLDVQGLQVKKDGKWFAVKALEGAFIVNVGDVLEIMSNGKFKSVEHRAVIHPTKERISVALFHYPCQDTVVGPQPEFMKGDRVRYRSTNYQDFLKRYLAAKLDGRMHIERLKLEQYESDRVL</sequence>
<keyword evidence="5" id="KW-1185">Reference proteome</keyword>
<dbReference type="InterPro" id="IPR044861">
    <property type="entry name" value="IPNS-like_FE2OG_OXY"/>
</dbReference>
<dbReference type="InterPro" id="IPR005123">
    <property type="entry name" value="Oxoglu/Fe-dep_dioxygenase_dom"/>
</dbReference>
<organism evidence="4 5">
    <name type="scientific">Panicum virgatum</name>
    <name type="common">Blackwell switchgrass</name>
    <dbReference type="NCBI Taxonomy" id="38727"/>
    <lineage>
        <taxon>Eukaryota</taxon>
        <taxon>Viridiplantae</taxon>
        <taxon>Streptophyta</taxon>
        <taxon>Embryophyta</taxon>
        <taxon>Tracheophyta</taxon>
        <taxon>Spermatophyta</taxon>
        <taxon>Magnoliopsida</taxon>
        <taxon>Liliopsida</taxon>
        <taxon>Poales</taxon>
        <taxon>Poaceae</taxon>
        <taxon>PACMAD clade</taxon>
        <taxon>Panicoideae</taxon>
        <taxon>Panicodae</taxon>
        <taxon>Paniceae</taxon>
        <taxon>Panicinae</taxon>
        <taxon>Panicum</taxon>
        <taxon>Panicum sect. Hiantes</taxon>
    </lineage>
</organism>
<dbReference type="AlphaFoldDB" id="A0A8T0NQF9"/>
<dbReference type="InterPro" id="IPR050295">
    <property type="entry name" value="Plant_2OG-oxidoreductases"/>
</dbReference>
<evidence type="ECO:0000256" key="2">
    <source>
        <dbReference type="ARBA" id="ARBA00023004"/>
    </source>
</evidence>
<dbReference type="Gene3D" id="2.60.120.330">
    <property type="entry name" value="B-lactam Antibiotic, Isopenicillin N Synthase, Chain"/>
    <property type="match status" value="1"/>
</dbReference>
<dbReference type="SUPFAM" id="SSF51197">
    <property type="entry name" value="Clavaminate synthase-like"/>
    <property type="match status" value="1"/>
</dbReference>
<evidence type="ECO:0000313" key="4">
    <source>
        <dbReference type="EMBL" id="KAG2551777.1"/>
    </source>
</evidence>
<feature type="domain" description="Fe2OG dioxygenase" evidence="3">
    <location>
        <begin position="19"/>
        <end position="122"/>
    </location>
</feature>
<gene>
    <name evidence="4" type="ORF">PVAP13_9KG452555</name>
</gene>
<evidence type="ECO:0000313" key="5">
    <source>
        <dbReference type="Proteomes" id="UP000823388"/>
    </source>
</evidence>
<dbReference type="GO" id="GO:0046872">
    <property type="term" value="F:metal ion binding"/>
    <property type="evidence" value="ECO:0007669"/>
    <property type="project" value="UniProtKB-KW"/>
</dbReference>